<keyword evidence="1" id="KW-1133">Transmembrane helix</keyword>
<dbReference type="InterPro" id="IPR058534">
    <property type="entry name" value="YjdF"/>
</dbReference>
<dbReference type="Proteomes" id="UP001256827">
    <property type="component" value="Chromosome"/>
</dbReference>
<dbReference type="PIRSF" id="PIRSF020606">
    <property type="entry name" value="UCP020606"/>
    <property type="match status" value="1"/>
</dbReference>
<evidence type="ECO:0000313" key="3">
    <source>
        <dbReference type="Proteomes" id="UP001256827"/>
    </source>
</evidence>
<organism evidence="2 3">
    <name type="scientific">Brevibacillus brevis</name>
    <name type="common">Bacillus brevis</name>
    <dbReference type="NCBI Taxonomy" id="1393"/>
    <lineage>
        <taxon>Bacteria</taxon>
        <taxon>Bacillati</taxon>
        <taxon>Bacillota</taxon>
        <taxon>Bacilli</taxon>
        <taxon>Bacillales</taxon>
        <taxon>Paenibacillaceae</taxon>
        <taxon>Brevibacillus</taxon>
    </lineage>
</organism>
<keyword evidence="3" id="KW-1185">Reference proteome</keyword>
<dbReference type="Pfam" id="PF09997">
    <property type="entry name" value="DUF2238"/>
    <property type="match status" value="1"/>
</dbReference>
<name>A0ABY9T4Y8_BREBE</name>
<keyword evidence="1" id="KW-0812">Transmembrane</keyword>
<dbReference type="RefSeq" id="WP_310768554.1">
    <property type="nucleotide sequence ID" value="NZ_CP134050.1"/>
</dbReference>
<feature type="transmembrane region" description="Helical" evidence="1">
    <location>
        <begin position="37"/>
        <end position="55"/>
    </location>
</feature>
<dbReference type="InterPro" id="IPR014509">
    <property type="entry name" value="YjdF-like"/>
</dbReference>
<keyword evidence="1" id="KW-0472">Membrane</keyword>
<evidence type="ECO:0000256" key="1">
    <source>
        <dbReference type="SAM" id="Phobius"/>
    </source>
</evidence>
<sequence length="209" mass="24054">MLRDPHIPFSRNYQLQSMLALYIVFWIVTAISPTDRLQWLMESLLPVGTMILLVATFQKFPFTNLSYLFMLIFLLLHTYAAHYTYQHTPFDVWLKNSFHTQRSYFDRVVHFAFGLLWSYPTRELLTRSTQLRGFPSFAIPVSIVFSFSAFFEIVEMLVAIVAGQAGKDYMGLQGDIFDSQKDMSLGLIGAVISMGILAGIRRKKDSARK</sequence>
<feature type="transmembrane region" description="Helical" evidence="1">
    <location>
        <begin position="105"/>
        <end position="125"/>
    </location>
</feature>
<protein>
    <submittedName>
        <fullName evidence="2">DUF2238 domain-containing protein</fullName>
    </submittedName>
</protein>
<feature type="transmembrane region" description="Helical" evidence="1">
    <location>
        <begin position="183"/>
        <end position="200"/>
    </location>
</feature>
<proteinExistence type="predicted"/>
<accession>A0ABY9T4Y8</accession>
<feature type="transmembrane region" description="Helical" evidence="1">
    <location>
        <begin position="67"/>
        <end position="85"/>
    </location>
</feature>
<feature type="transmembrane region" description="Helical" evidence="1">
    <location>
        <begin position="12"/>
        <end position="31"/>
    </location>
</feature>
<feature type="transmembrane region" description="Helical" evidence="1">
    <location>
        <begin position="137"/>
        <end position="163"/>
    </location>
</feature>
<evidence type="ECO:0000313" key="2">
    <source>
        <dbReference type="EMBL" id="WNC15158.1"/>
    </source>
</evidence>
<dbReference type="EMBL" id="CP134050">
    <property type="protein sequence ID" value="WNC15158.1"/>
    <property type="molecule type" value="Genomic_DNA"/>
</dbReference>
<reference evidence="2 3" key="1">
    <citation type="submission" date="2023-09" db="EMBL/GenBank/DDBJ databases">
        <title>Complete Genome and Methylome dissection of Bacillus brevis NEB573 original source of BbsI restriction endonuclease.</title>
        <authorList>
            <person name="Fomenkov A."/>
            <person name="Roberts R.D."/>
        </authorList>
    </citation>
    <scope>NUCLEOTIDE SEQUENCE [LARGE SCALE GENOMIC DNA]</scope>
    <source>
        <strain evidence="2 3">NEB573</strain>
    </source>
</reference>
<gene>
    <name evidence="2" type="ORF">RGB73_01920</name>
</gene>